<sequence length="37" mass="4351">MPIGEIPRTCKMAEDICYYNTVFRSVEQLKTTRNIQT</sequence>
<accession>A0ABC9N6K1</accession>
<keyword evidence="2" id="KW-1185">Reference proteome</keyword>
<organism evidence="1 2">
    <name type="scientific">Bacteroides uniformis (strain ATCC 8492 / DSM 6597 / CCUG 4942 / CIP 103695 / JCM 5828 / KCTC 5204 / NCTC 13054 / VPI 0061)</name>
    <dbReference type="NCBI Taxonomy" id="411479"/>
    <lineage>
        <taxon>Bacteria</taxon>
        <taxon>Pseudomonadati</taxon>
        <taxon>Bacteroidota</taxon>
        <taxon>Bacteroidia</taxon>
        <taxon>Bacteroidales</taxon>
        <taxon>Bacteroidaceae</taxon>
        <taxon>Bacteroides</taxon>
    </lineage>
</organism>
<dbReference type="AlphaFoldDB" id="A0ABC9N6K1"/>
<dbReference type="EMBL" id="AAYH02000048">
    <property type="protein sequence ID" value="EDO52288.1"/>
    <property type="molecule type" value="Genomic_DNA"/>
</dbReference>
<evidence type="ECO:0000313" key="2">
    <source>
        <dbReference type="Proteomes" id="UP000004110"/>
    </source>
</evidence>
<protein>
    <submittedName>
        <fullName evidence="1">Uncharacterized protein</fullName>
    </submittedName>
</protein>
<proteinExistence type="predicted"/>
<reference evidence="1" key="2">
    <citation type="submission" date="2013-11" db="EMBL/GenBank/DDBJ databases">
        <title>Draft genome sequence of Bacteroides uniformis (ATCC 8492).</title>
        <authorList>
            <person name="Sudarsanam P."/>
            <person name="Ley R."/>
            <person name="Guruge J."/>
            <person name="Turnbaugh P.J."/>
            <person name="Mahowald M."/>
            <person name="Liep D."/>
            <person name="Gordon J."/>
        </authorList>
    </citation>
    <scope>NUCLEOTIDE SEQUENCE</scope>
    <source>
        <strain evidence="1">ATCC 8492</strain>
    </source>
</reference>
<name>A0ABC9N6K1_BACUC</name>
<evidence type="ECO:0000313" key="1">
    <source>
        <dbReference type="EMBL" id="EDO52288.1"/>
    </source>
</evidence>
<dbReference type="Proteomes" id="UP000004110">
    <property type="component" value="Unassembled WGS sequence"/>
</dbReference>
<gene>
    <name evidence="1" type="ORF">BACUNI_03901</name>
</gene>
<comment type="caution">
    <text evidence="1">The sequence shown here is derived from an EMBL/GenBank/DDBJ whole genome shotgun (WGS) entry which is preliminary data.</text>
</comment>
<reference evidence="1" key="1">
    <citation type="submission" date="2007-06" db="EMBL/GenBank/DDBJ databases">
        <authorList>
            <person name="Fulton L."/>
            <person name="Clifton S."/>
            <person name="Fulton B."/>
            <person name="Xu J."/>
            <person name="Minx P."/>
            <person name="Pepin K.H."/>
            <person name="Johnson M."/>
            <person name="Thiruvilangam P."/>
            <person name="Bhonagiri V."/>
            <person name="Nash W.E."/>
            <person name="Mardis E.R."/>
            <person name="Wilson R.K."/>
        </authorList>
    </citation>
    <scope>NUCLEOTIDE SEQUENCE [LARGE SCALE GENOMIC DNA]</scope>
    <source>
        <strain evidence="1">ATCC 8492</strain>
    </source>
</reference>